<dbReference type="Pfam" id="PF00501">
    <property type="entry name" value="AMP-binding"/>
    <property type="match status" value="1"/>
</dbReference>
<evidence type="ECO:0000313" key="5">
    <source>
        <dbReference type="EMBL" id="KAF5849515.1"/>
    </source>
</evidence>
<evidence type="ECO:0000256" key="1">
    <source>
        <dbReference type="ARBA" id="ARBA00006432"/>
    </source>
</evidence>
<dbReference type="EMBL" id="WNKQ01000009">
    <property type="protein sequence ID" value="KAF5849515.1"/>
    <property type="molecule type" value="Genomic_DNA"/>
</dbReference>
<dbReference type="Pfam" id="PF13193">
    <property type="entry name" value="AMP-binding_C"/>
    <property type="match status" value="1"/>
</dbReference>
<reference evidence="5" key="1">
    <citation type="submission" date="2019-11" db="EMBL/GenBank/DDBJ databases">
        <title>Bipolaris sorokiniana Genome sequencing.</title>
        <authorList>
            <person name="Wang H."/>
        </authorList>
    </citation>
    <scope>NUCLEOTIDE SEQUENCE</scope>
</reference>
<dbReference type="PANTHER" id="PTHR24096">
    <property type="entry name" value="LONG-CHAIN-FATTY-ACID--COA LIGASE"/>
    <property type="match status" value="1"/>
</dbReference>
<evidence type="ECO:0000256" key="2">
    <source>
        <dbReference type="ARBA" id="ARBA00022598"/>
    </source>
</evidence>
<accession>A0A8H5ZK04</accession>
<protein>
    <recommendedName>
        <fullName evidence="7">AMP-dependent synthetase/ligase domain-containing protein</fullName>
    </recommendedName>
</protein>
<dbReference type="Proteomes" id="UP000624244">
    <property type="component" value="Unassembled WGS sequence"/>
</dbReference>
<comment type="caution">
    <text evidence="5">The sequence shown here is derived from an EMBL/GenBank/DDBJ whole genome shotgun (WGS) entry which is preliminary data.</text>
</comment>
<dbReference type="Gene3D" id="3.40.50.12780">
    <property type="entry name" value="N-terminal domain of ligase-like"/>
    <property type="match status" value="1"/>
</dbReference>
<dbReference type="InterPro" id="IPR025110">
    <property type="entry name" value="AMP-bd_C"/>
</dbReference>
<dbReference type="InterPro" id="IPR000873">
    <property type="entry name" value="AMP-dep_synth/lig_dom"/>
</dbReference>
<dbReference type="Gene3D" id="3.30.300.30">
    <property type="match status" value="1"/>
</dbReference>
<feature type="domain" description="AMP-binding enzyme C-terminal" evidence="4">
    <location>
        <begin position="440"/>
        <end position="522"/>
    </location>
</feature>
<evidence type="ECO:0000259" key="3">
    <source>
        <dbReference type="Pfam" id="PF00501"/>
    </source>
</evidence>
<evidence type="ECO:0000313" key="6">
    <source>
        <dbReference type="Proteomes" id="UP000624244"/>
    </source>
</evidence>
<evidence type="ECO:0000259" key="4">
    <source>
        <dbReference type="Pfam" id="PF13193"/>
    </source>
</evidence>
<sequence>MTAFIYRSPLPDIELVNTDLVSYLCSNPYNSPDDRSVFVDALTGESRTYKNVIQRTKPVAHGLRKLGVKPGDVVAILSPNSIEFPVLCFAILSCDATVCPMESQAKFIIAHSSFLDTARKAVQDTQVKGIIQADGAKVLPGCIIHPSCYGFGTDPAELLSERPAFICFSSGIPGAAKGVIITHQNMTANLQQWEIVYYHGVSPSPAIIAFVPFDPIYGINVFVCGGFLRGQTTVVLSRFDREVYLHSIQCYKPVEPHLVPPIALLLVNDIMVELNDISGIKRILSAAVPMSTELATTFERRLNDRYGTVVHYHQSLGSTETSPLAMGVLPTKMEKQQTVGCIAHNMEFRFVNPETMEDVPQGNPDSELKPAEILCRGPNVTKGYFHNAEATQGAFYTDAQGYQWLRTSDIAVMDKDGYIIIHDRIKGMIKYKGLQVIPSELEGKLQEHPDIVDCGVTALFDEAQATELPVAFVVLKHEAKQDQPELVKKRIHQWLNAKVANHKKLRCGIEFVSTIPKSPSGKILRRELRDALKLKKTNAKL</sequence>
<comment type="similarity">
    <text evidence="1">Belongs to the ATP-dependent AMP-binding enzyme family.</text>
</comment>
<keyword evidence="2" id="KW-0436">Ligase</keyword>
<name>A0A8H5ZK04_COCSA</name>
<feature type="domain" description="AMP-dependent synthetase/ligase" evidence="3">
    <location>
        <begin position="31"/>
        <end position="385"/>
    </location>
</feature>
<dbReference type="InterPro" id="IPR042099">
    <property type="entry name" value="ANL_N_sf"/>
</dbReference>
<organism evidence="5 6">
    <name type="scientific">Cochliobolus sativus</name>
    <name type="common">Common root rot and spot blotch fungus</name>
    <name type="synonym">Bipolaris sorokiniana</name>
    <dbReference type="NCBI Taxonomy" id="45130"/>
    <lineage>
        <taxon>Eukaryota</taxon>
        <taxon>Fungi</taxon>
        <taxon>Dikarya</taxon>
        <taxon>Ascomycota</taxon>
        <taxon>Pezizomycotina</taxon>
        <taxon>Dothideomycetes</taxon>
        <taxon>Pleosporomycetidae</taxon>
        <taxon>Pleosporales</taxon>
        <taxon>Pleosporineae</taxon>
        <taxon>Pleosporaceae</taxon>
        <taxon>Bipolaris</taxon>
    </lineage>
</organism>
<dbReference type="PANTHER" id="PTHR24096:SF149">
    <property type="entry name" value="AMP-BINDING DOMAIN-CONTAINING PROTEIN-RELATED"/>
    <property type="match status" value="1"/>
</dbReference>
<dbReference type="GO" id="GO:0016405">
    <property type="term" value="F:CoA-ligase activity"/>
    <property type="evidence" value="ECO:0007669"/>
    <property type="project" value="TreeGrafter"/>
</dbReference>
<dbReference type="InterPro" id="IPR045851">
    <property type="entry name" value="AMP-bd_C_sf"/>
</dbReference>
<gene>
    <name evidence="5" type="ORF">GGP41_006311</name>
</gene>
<proteinExistence type="inferred from homology"/>
<evidence type="ECO:0008006" key="7">
    <source>
        <dbReference type="Google" id="ProtNLM"/>
    </source>
</evidence>
<dbReference type="AlphaFoldDB" id="A0A8H5ZK04"/>
<dbReference type="SUPFAM" id="SSF56801">
    <property type="entry name" value="Acetyl-CoA synthetase-like"/>
    <property type="match status" value="1"/>
</dbReference>